<dbReference type="InterPro" id="IPR018228">
    <property type="entry name" value="DNase_TatD-rel_CS"/>
</dbReference>
<accession>A4CF44</accession>
<dbReference type="EMBL" id="AAOH01000011">
    <property type="protein sequence ID" value="EAR26592.1"/>
    <property type="molecule type" value="Genomic_DNA"/>
</dbReference>
<dbReference type="GO" id="GO:0016788">
    <property type="term" value="F:hydrolase activity, acting on ester bonds"/>
    <property type="evidence" value="ECO:0007669"/>
    <property type="project" value="InterPro"/>
</dbReference>
<comment type="caution">
    <text evidence="5">The sequence shown here is derived from an EMBL/GenBank/DDBJ whole genome shotgun (WGS) entry which is preliminary data.</text>
</comment>
<dbReference type="AlphaFoldDB" id="A4CF44"/>
<dbReference type="GO" id="GO:0046872">
    <property type="term" value="F:metal ion binding"/>
    <property type="evidence" value="ECO:0007669"/>
    <property type="project" value="UniProtKB-KW"/>
</dbReference>
<evidence type="ECO:0000256" key="2">
    <source>
        <dbReference type="ARBA" id="ARBA00022723"/>
    </source>
</evidence>
<dbReference type="SUPFAM" id="SSF51556">
    <property type="entry name" value="Metallo-dependent hydrolases"/>
    <property type="match status" value="1"/>
</dbReference>
<evidence type="ECO:0000313" key="5">
    <source>
        <dbReference type="EMBL" id="EAR26592.1"/>
    </source>
</evidence>
<dbReference type="FunFam" id="3.20.20.140:FF:000005">
    <property type="entry name" value="TatD family hydrolase"/>
    <property type="match status" value="1"/>
</dbReference>
<gene>
    <name evidence="5" type="ORF">PTD2_00247</name>
</gene>
<dbReference type="Pfam" id="PF01026">
    <property type="entry name" value="TatD_DNase"/>
    <property type="match status" value="1"/>
</dbReference>
<dbReference type="InterPro" id="IPR001130">
    <property type="entry name" value="TatD-like"/>
</dbReference>
<dbReference type="PANTHER" id="PTHR46124:SF2">
    <property type="entry name" value="D-AMINOACYL-TRNA DEACYLASE"/>
    <property type="match status" value="1"/>
</dbReference>
<dbReference type="HOGENOM" id="CLU_031506_1_2_6"/>
<evidence type="ECO:0000256" key="3">
    <source>
        <dbReference type="ARBA" id="ARBA00022801"/>
    </source>
</evidence>
<dbReference type="PIRSF" id="PIRSF005902">
    <property type="entry name" value="DNase_TatD"/>
    <property type="match status" value="1"/>
</dbReference>
<name>A4CF44_9GAMM</name>
<evidence type="ECO:0000313" key="6">
    <source>
        <dbReference type="Proteomes" id="UP000006201"/>
    </source>
</evidence>
<keyword evidence="3 5" id="KW-0378">Hydrolase</keyword>
<keyword evidence="2 4" id="KW-0479">Metal-binding</keyword>
<dbReference type="eggNOG" id="COG0084">
    <property type="taxonomic scope" value="Bacteria"/>
</dbReference>
<evidence type="ECO:0000256" key="1">
    <source>
        <dbReference type="ARBA" id="ARBA00009275"/>
    </source>
</evidence>
<keyword evidence="6" id="KW-1185">Reference proteome</keyword>
<dbReference type="PROSITE" id="PS01091">
    <property type="entry name" value="TATD_3"/>
    <property type="match status" value="1"/>
</dbReference>
<protein>
    <submittedName>
        <fullName evidence="5">Putative metal-dependent hydrolase, possibly deoxyribonuclease, TatD family protein</fullName>
    </submittedName>
</protein>
<dbReference type="CDD" id="cd01310">
    <property type="entry name" value="TatD_DNAse"/>
    <property type="match status" value="1"/>
</dbReference>
<feature type="binding site" evidence="4">
    <location>
        <position position="152"/>
    </location>
    <ligand>
        <name>a divalent metal cation</name>
        <dbReference type="ChEBI" id="CHEBI:60240"/>
        <label>2</label>
    </ligand>
</feature>
<dbReference type="InterPro" id="IPR032466">
    <property type="entry name" value="Metal_Hydrolase"/>
</dbReference>
<dbReference type="STRING" id="87626.PTD2_00247"/>
<organism evidence="5 6">
    <name type="scientific">Pseudoalteromonas tunicata D2</name>
    <dbReference type="NCBI Taxonomy" id="87626"/>
    <lineage>
        <taxon>Bacteria</taxon>
        <taxon>Pseudomonadati</taxon>
        <taxon>Pseudomonadota</taxon>
        <taxon>Gammaproteobacteria</taxon>
        <taxon>Alteromonadales</taxon>
        <taxon>Pseudoalteromonadaceae</taxon>
        <taxon>Pseudoalteromonas</taxon>
    </lineage>
</organism>
<comment type="similarity">
    <text evidence="1">Belongs to the metallo-dependent hydrolases superfamily. TatD-type hydrolase family.</text>
</comment>
<dbReference type="Proteomes" id="UP000006201">
    <property type="component" value="Unassembled WGS sequence"/>
</dbReference>
<dbReference type="OrthoDB" id="9810005at2"/>
<evidence type="ECO:0000256" key="4">
    <source>
        <dbReference type="PIRSR" id="PIRSR005902-1"/>
    </source>
</evidence>
<dbReference type="RefSeq" id="WP_009840703.1">
    <property type="nucleotide sequence ID" value="NZ_CH959303.1"/>
</dbReference>
<feature type="binding site" evidence="4">
    <location>
        <position position="203"/>
    </location>
    <ligand>
        <name>a divalent metal cation</name>
        <dbReference type="ChEBI" id="CHEBI:60240"/>
        <label>1</label>
    </ligand>
</feature>
<feature type="binding site" evidence="4">
    <location>
        <position position="130"/>
    </location>
    <ligand>
        <name>a divalent metal cation</name>
        <dbReference type="ChEBI" id="CHEBI:60240"/>
        <label>2</label>
    </ligand>
</feature>
<reference evidence="5 6" key="1">
    <citation type="submission" date="2006-02" db="EMBL/GenBank/DDBJ databases">
        <authorList>
            <person name="Moran M.A."/>
            <person name="Kjelleberg S."/>
            <person name="Egan S."/>
            <person name="Saunders N."/>
            <person name="Thomas T."/>
            <person name="Ferriera S."/>
            <person name="Johnson J."/>
            <person name="Kravitz S."/>
            <person name="Halpern A."/>
            <person name="Remington K."/>
            <person name="Beeson K."/>
            <person name="Tran B."/>
            <person name="Rogers Y.-H."/>
            <person name="Friedman R."/>
            <person name="Venter J.C."/>
        </authorList>
    </citation>
    <scope>NUCLEOTIDE SEQUENCE [LARGE SCALE GENOMIC DNA]</scope>
    <source>
        <strain evidence="5 6">D2</strain>
    </source>
</reference>
<dbReference type="Gene3D" id="3.20.20.140">
    <property type="entry name" value="Metal-dependent hydrolases"/>
    <property type="match status" value="1"/>
</dbReference>
<proteinExistence type="inferred from homology"/>
<feature type="binding site" evidence="4">
    <location>
        <position position="94"/>
    </location>
    <ligand>
        <name>a divalent metal cation</name>
        <dbReference type="ChEBI" id="CHEBI:60240"/>
        <label>1</label>
    </ligand>
</feature>
<dbReference type="PANTHER" id="PTHR46124">
    <property type="entry name" value="D-AMINOACYL-TRNA DEACYLASE"/>
    <property type="match status" value="1"/>
</dbReference>
<sequence>MTMTLIDAGVNLCNAQFDKDREAVLARAKAANISNLLLIGTELAQSKQALEDANRYGFFSTAGIHPHYAVDAADNFITELTTLLQQPNCKAVGECGLDYNRDFSPRDIQREVFAKQLTLANTLDLPAYIHERDASDDLYHLVKEHNTTGVVHCFTGNKTALTRYLDLGLYIGITGWVCDERRGLELQQLIQYIPNDRLLIETDAPFLIPRNIKPKPKLHRNEPAYLPYICQMIASLKQTDAQTIALHTRQNTERLFRLTTRQ</sequence>